<reference evidence="1 2" key="1">
    <citation type="submission" date="2024-04" db="EMBL/GenBank/DDBJ databases">
        <authorList>
            <person name="Fracassetti M."/>
        </authorList>
    </citation>
    <scope>NUCLEOTIDE SEQUENCE [LARGE SCALE GENOMIC DNA]</scope>
</reference>
<dbReference type="EMBL" id="OZ034821">
    <property type="protein sequence ID" value="CAL1407289.1"/>
    <property type="molecule type" value="Genomic_DNA"/>
</dbReference>
<accession>A0AAV2GAP9</accession>
<dbReference type="SUPFAM" id="SSF53335">
    <property type="entry name" value="S-adenosyl-L-methionine-dependent methyltransferases"/>
    <property type="match status" value="1"/>
</dbReference>
<dbReference type="Gene3D" id="3.40.50.150">
    <property type="entry name" value="Vaccinia Virus protein VP39"/>
    <property type="match status" value="1"/>
</dbReference>
<dbReference type="Proteomes" id="UP001497516">
    <property type="component" value="Chromosome 8"/>
</dbReference>
<dbReference type="InterPro" id="IPR019410">
    <property type="entry name" value="Methyltransf_16"/>
</dbReference>
<dbReference type="Pfam" id="PF10294">
    <property type="entry name" value="Methyltransf_16"/>
    <property type="match status" value="1"/>
</dbReference>
<gene>
    <name evidence="1" type="ORF">LTRI10_LOCUS46964</name>
</gene>
<organism evidence="1 2">
    <name type="scientific">Linum trigynum</name>
    <dbReference type="NCBI Taxonomy" id="586398"/>
    <lineage>
        <taxon>Eukaryota</taxon>
        <taxon>Viridiplantae</taxon>
        <taxon>Streptophyta</taxon>
        <taxon>Embryophyta</taxon>
        <taxon>Tracheophyta</taxon>
        <taxon>Spermatophyta</taxon>
        <taxon>Magnoliopsida</taxon>
        <taxon>eudicotyledons</taxon>
        <taxon>Gunneridae</taxon>
        <taxon>Pentapetalae</taxon>
        <taxon>rosids</taxon>
        <taxon>fabids</taxon>
        <taxon>Malpighiales</taxon>
        <taxon>Linaceae</taxon>
        <taxon>Linum</taxon>
    </lineage>
</organism>
<dbReference type="PANTHER" id="PTHR14614:SF130">
    <property type="entry name" value="PROTEIN-LYSINE N-METHYLTRANSFERASE EEF2KMT"/>
    <property type="match status" value="1"/>
</dbReference>
<evidence type="ECO:0008006" key="3">
    <source>
        <dbReference type="Google" id="ProtNLM"/>
    </source>
</evidence>
<keyword evidence="2" id="KW-1185">Reference proteome</keyword>
<dbReference type="AlphaFoldDB" id="A0AAV2GAP9"/>
<dbReference type="InterPro" id="IPR029063">
    <property type="entry name" value="SAM-dependent_MTases_sf"/>
</dbReference>
<sequence length="395" mass="43684">MANSEELDPNFPPGLHLVSAFLAMEPSDSLISIARACGGGIVSENVQRFIWEQCINQAAAIGYAPYVRNFVKKLIFEVESTHGCVLDELYENYGYYMTSLKEDSLGRGKACKHISFLFTDGSLELSNCPKSRKFVVPLNCSLNMLEGDTGCSVWPSSLYLSEFILSFPDRFSNKTCFEVGSGVGLVGICLSHVKASKVVLSDGDLSTFANMKLNLGLNHISTRMDVLEKSDKELNLVKSDIGSNSEVQCIHLSWESAAEAELQEFMPDIVLGADVIYDPACLPHLVRVLATLLKQRQVTTQTRTSNCQEDIVNEGRAEEAENDEQAYVESTKTPVGYIACVIRNIDTFNCFLDLAEHADLTIRDITDTARPLKLLPYMSSYNPSCIRLFTVTSNC</sequence>
<dbReference type="PANTHER" id="PTHR14614">
    <property type="entry name" value="HEPATOCELLULAR CARCINOMA-ASSOCIATED ANTIGEN"/>
    <property type="match status" value="1"/>
</dbReference>
<name>A0AAV2GAP9_9ROSI</name>
<proteinExistence type="predicted"/>
<evidence type="ECO:0000313" key="1">
    <source>
        <dbReference type="EMBL" id="CAL1407289.1"/>
    </source>
</evidence>
<protein>
    <recommendedName>
        <fullName evidence="3">FAM86 N-terminal domain-containing protein</fullName>
    </recommendedName>
</protein>
<evidence type="ECO:0000313" key="2">
    <source>
        <dbReference type="Proteomes" id="UP001497516"/>
    </source>
</evidence>